<dbReference type="Pfam" id="PF00144">
    <property type="entry name" value="Beta-lactamase"/>
    <property type="match status" value="1"/>
</dbReference>
<evidence type="ECO:0000256" key="3">
    <source>
        <dbReference type="PROSITE-ProRule" id="PRU00339"/>
    </source>
</evidence>
<feature type="domain" description="Beta-lactamase-related" evidence="5">
    <location>
        <begin position="51"/>
        <end position="337"/>
    </location>
</feature>
<dbReference type="EMBL" id="JAKVTV010000002">
    <property type="protein sequence ID" value="MCH4823285.1"/>
    <property type="molecule type" value="Genomic_DNA"/>
</dbReference>
<proteinExistence type="predicted"/>
<keyword evidence="2 3" id="KW-0802">TPR repeat</keyword>
<dbReference type="SMART" id="SM00028">
    <property type="entry name" value="TPR"/>
    <property type="match status" value="1"/>
</dbReference>
<dbReference type="AlphaFoldDB" id="A0A9X2A9D8"/>
<evidence type="ECO:0000313" key="6">
    <source>
        <dbReference type="EMBL" id="MCH4823285.1"/>
    </source>
</evidence>
<dbReference type="PANTHER" id="PTHR46825:SF9">
    <property type="entry name" value="BETA-LACTAMASE-RELATED DOMAIN-CONTAINING PROTEIN"/>
    <property type="match status" value="1"/>
</dbReference>
<feature type="repeat" description="TPR" evidence="3">
    <location>
        <begin position="423"/>
        <end position="456"/>
    </location>
</feature>
<dbReference type="SUPFAM" id="SSF48452">
    <property type="entry name" value="TPR-like"/>
    <property type="match status" value="1"/>
</dbReference>
<dbReference type="Proteomes" id="UP001139226">
    <property type="component" value="Unassembled WGS sequence"/>
</dbReference>
<keyword evidence="6" id="KW-0378">Hydrolase</keyword>
<evidence type="ECO:0000259" key="5">
    <source>
        <dbReference type="Pfam" id="PF00144"/>
    </source>
</evidence>
<dbReference type="GO" id="GO:0016787">
    <property type="term" value="F:hydrolase activity"/>
    <property type="evidence" value="ECO:0007669"/>
    <property type="project" value="UniProtKB-KW"/>
</dbReference>
<evidence type="ECO:0000256" key="1">
    <source>
        <dbReference type="ARBA" id="ARBA00022737"/>
    </source>
</evidence>
<dbReference type="InterPro" id="IPR019734">
    <property type="entry name" value="TPR_rpt"/>
</dbReference>
<feature type="chain" id="PRO_5040744595" evidence="4">
    <location>
        <begin position="21"/>
        <end position="472"/>
    </location>
</feature>
<dbReference type="PANTHER" id="PTHR46825">
    <property type="entry name" value="D-ALANYL-D-ALANINE-CARBOXYPEPTIDASE/ENDOPEPTIDASE AMPH"/>
    <property type="match status" value="1"/>
</dbReference>
<feature type="signal peptide" evidence="4">
    <location>
        <begin position="1"/>
        <end position="20"/>
    </location>
</feature>
<protein>
    <submittedName>
        <fullName evidence="6">Serine hydrolase</fullName>
    </submittedName>
</protein>
<evidence type="ECO:0000313" key="7">
    <source>
        <dbReference type="Proteomes" id="UP001139226"/>
    </source>
</evidence>
<accession>A0A9X2A9D8</accession>
<dbReference type="InterPro" id="IPR011990">
    <property type="entry name" value="TPR-like_helical_dom_sf"/>
</dbReference>
<dbReference type="InterPro" id="IPR050491">
    <property type="entry name" value="AmpC-like"/>
</dbReference>
<sequence>MKFKNIVNLLFIFCGLLVSAQDLPEEIQQEIIRRTELEINPGISLGILLPSGETMYYNFGEINDSGKKPDSLTLYEIGSITKTFTAFLVRQHLVEYLDTSLSHFFPEVENHALENIKISELRNHTSGVPRLSNEFSPQDWSDPYNDYSKEKLLSELQTLEFIPDSLKTWSYSNFGYGILGRAMEKKTGKDFERLMGELLKKAGLKNTYLDHSVGEENIAQPTNLGLRNKFWHFNGPSRYAGALISNTHDLLNYLKFRKENNDIFKPGTIHNTIPTGIKNLGNSELNFKDGWFVMKPGRNSEILIHNGGTGGFTSFIGYNKNNQTGVVILSNSGKLNDDIGLKLMLPGFPLKKPERTIAYELADLIESGKTENLVDAYVSLKAEGFPINIVNIYWLERLNFGNENWQVSDQLSDIMVEELPEDWEVWDIKGQNYESLTMYEKAEEAYQKALELNPKKRTLKLKIERNRRKANN</sequence>
<dbReference type="PROSITE" id="PS50005">
    <property type="entry name" value="TPR"/>
    <property type="match status" value="1"/>
</dbReference>
<comment type="caution">
    <text evidence="6">The sequence shown here is derived from an EMBL/GenBank/DDBJ whole genome shotgun (WGS) entry which is preliminary data.</text>
</comment>
<dbReference type="Gene3D" id="1.25.40.10">
    <property type="entry name" value="Tetratricopeptide repeat domain"/>
    <property type="match status" value="1"/>
</dbReference>
<dbReference type="InterPro" id="IPR012338">
    <property type="entry name" value="Beta-lactam/transpept-like"/>
</dbReference>
<evidence type="ECO:0000256" key="2">
    <source>
        <dbReference type="ARBA" id="ARBA00022803"/>
    </source>
</evidence>
<dbReference type="InterPro" id="IPR013105">
    <property type="entry name" value="TPR_2"/>
</dbReference>
<evidence type="ECO:0000256" key="4">
    <source>
        <dbReference type="SAM" id="SignalP"/>
    </source>
</evidence>
<dbReference type="Pfam" id="PF07719">
    <property type="entry name" value="TPR_2"/>
    <property type="match status" value="1"/>
</dbReference>
<dbReference type="SUPFAM" id="SSF56601">
    <property type="entry name" value="beta-lactamase/transpeptidase-like"/>
    <property type="match status" value="1"/>
</dbReference>
<dbReference type="Gene3D" id="3.40.710.10">
    <property type="entry name" value="DD-peptidase/beta-lactamase superfamily"/>
    <property type="match status" value="1"/>
</dbReference>
<keyword evidence="4" id="KW-0732">Signal</keyword>
<dbReference type="InterPro" id="IPR001466">
    <property type="entry name" value="Beta-lactam-related"/>
</dbReference>
<keyword evidence="7" id="KW-1185">Reference proteome</keyword>
<gene>
    <name evidence="6" type="ORF">ML462_08860</name>
</gene>
<organism evidence="6 7">
    <name type="scientific">Christiangramia lutea</name>
    <dbReference type="NCBI Taxonomy" id="1607951"/>
    <lineage>
        <taxon>Bacteria</taxon>
        <taxon>Pseudomonadati</taxon>
        <taxon>Bacteroidota</taxon>
        <taxon>Flavobacteriia</taxon>
        <taxon>Flavobacteriales</taxon>
        <taxon>Flavobacteriaceae</taxon>
        <taxon>Christiangramia</taxon>
    </lineage>
</organism>
<dbReference type="RefSeq" id="WP_240713446.1">
    <property type="nucleotide sequence ID" value="NZ_JAKVTV010000002.1"/>
</dbReference>
<keyword evidence="1" id="KW-0677">Repeat</keyword>
<name>A0A9X2A9D8_9FLAO</name>
<reference evidence="6" key="1">
    <citation type="submission" date="2022-03" db="EMBL/GenBank/DDBJ databases">
        <title>Gramella crocea sp. nov., isolated from activated sludge of a seafood processing plant.</title>
        <authorList>
            <person name="Zhang X."/>
        </authorList>
    </citation>
    <scope>NUCLEOTIDE SEQUENCE</scope>
    <source>
        <strain evidence="6">YJ019</strain>
    </source>
</reference>